<proteinExistence type="predicted"/>
<evidence type="ECO:0000256" key="1">
    <source>
        <dbReference type="SAM" id="MobiDB-lite"/>
    </source>
</evidence>
<comment type="caution">
    <text evidence="2">The sequence shown here is derived from an EMBL/GenBank/DDBJ whole genome shotgun (WGS) entry which is preliminary data.</text>
</comment>
<feature type="compositionally biased region" description="Basic and acidic residues" evidence="1">
    <location>
        <begin position="198"/>
        <end position="212"/>
    </location>
</feature>
<protein>
    <submittedName>
        <fullName evidence="2">Uncharacterized protein</fullName>
    </submittedName>
</protein>
<dbReference type="GeneID" id="81393818"/>
<evidence type="ECO:0000313" key="3">
    <source>
        <dbReference type="Proteomes" id="UP001141434"/>
    </source>
</evidence>
<name>A0A9W9FKG0_9EURO</name>
<feature type="compositionally biased region" description="Basic and acidic residues" evidence="1">
    <location>
        <begin position="177"/>
        <end position="186"/>
    </location>
</feature>
<sequence>MDAVNKVVNAASTALWGDPNPSQTVAQHGEEPISGVQGQGGALDPYDAGNREEQPGAPATEINTTTTPQDPKLDNSTNNNSSSSSSNSTSSTSPDSQAKAAPASSSESASSSSSSSPNSNQATNTTTSNSHPDQPMSAQAGGSSTSAKSSPAGSEQRSTDALNGANSEMSGSASDDGPVKVSEETLKGPQGPPPRPAYEFEKEMEGKAPAKEEGGEFSFFLSFFFPQLN</sequence>
<feature type="region of interest" description="Disordered" evidence="1">
    <location>
        <begin position="1"/>
        <end position="212"/>
    </location>
</feature>
<dbReference type="Proteomes" id="UP001141434">
    <property type="component" value="Unassembled WGS sequence"/>
</dbReference>
<gene>
    <name evidence="2" type="ORF">NUU61_004068</name>
</gene>
<dbReference type="AlphaFoldDB" id="A0A9W9FKG0"/>
<reference evidence="2" key="2">
    <citation type="journal article" date="2023" name="IMA Fungus">
        <title>Comparative genomic study of the Penicillium genus elucidates a diverse pangenome and 15 lateral gene transfer events.</title>
        <authorList>
            <person name="Petersen C."/>
            <person name="Sorensen T."/>
            <person name="Nielsen M.R."/>
            <person name="Sondergaard T.E."/>
            <person name="Sorensen J.L."/>
            <person name="Fitzpatrick D.A."/>
            <person name="Frisvad J.C."/>
            <person name="Nielsen K.L."/>
        </authorList>
    </citation>
    <scope>NUCLEOTIDE SEQUENCE</scope>
    <source>
        <strain evidence="2">IBT 34128</strain>
    </source>
</reference>
<reference evidence="2" key="1">
    <citation type="submission" date="2022-11" db="EMBL/GenBank/DDBJ databases">
        <authorList>
            <person name="Petersen C."/>
        </authorList>
    </citation>
    <scope>NUCLEOTIDE SEQUENCE</scope>
    <source>
        <strain evidence="2">IBT 34128</strain>
    </source>
</reference>
<dbReference type="EMBL" id="JAPMSZ010000005">
    <property type="protein sequence ID" value="KAJ5101846.1"/>
    <property type="molecule type" value="Genomic_DNA"/>
</dbReference>
<feature type="compositionally biased region" description="Polar residues" evidence="1">
    <location>
        <begin position="155"/>
        <end position="173"/>
    </location>
</feature>
<dbReference type="RefSeq" id="XP_056512677.1">
    <property type="nucleotide sequence ID" value="XM_056654650.1"/>
</dbReference>
<organism evidence="2 3">
    <name type="scientific">Penicillium alfredii</name>
    <dbReference type="NCBI Taxonomy" id="1506179"/>
    <lineage>
        <taxon>Eukaryota</taxon>
        <taxon>Fungi</taxon>
        <taxon>Dikarya</taxon>
        <taxon>Ascomycota</taxon>
        <taxon>Pezizomycotina</taxon>
        <taxon>Eurotiomycetes</taxon>
        <taxon>Eurotiomycetidae</taxon>
        <taxon>Eurotiales</taxon>
        <taxon>Aspergillaceae</taxon>
        <taxon>Penicillium</taxon>
    </lineage>
</organism>
<dbReference type="OrthoDB" id="5388207at2759"/>
<feature type="compositionally biased region" description="Low complexity" evidence="1">
    <location>
        <begin position="75"/>
        <end position="130"/>
    </location>
</feature>
<keyword evidence="3" id="KW-1185">Reference proteome</keyword>
<feature type="compositionally biased region" description="Low complexity" evidence="1">
    <location>
        <begin position="137"/>
        <end position="154"/>
    </location>
</feature>
<evidence type="ECO:0000313" key="2">
    <source>
        <dbReference type="EMBL" id="KAJ5101846.1"/>
    </source>
</evidence>
<accession>A0A9W9FKG0</accession>